<dbReference type="EnsemblMetazoa" id="G6392.12">
    <property type="protein sequence ID" value="G6392.12:cds"/>
    <property type="gene ID" value="G6392"/>
</dbReference>
<sequence length="467" mass="54870">MSKLSPRSSRKTNQSDATDGLKQTTMGNFLMGSKKEKKPSMKKKKSVLDDDKTYFSGYRHNDLEQYRRGYPGKKDYKDLKDNLKFYKNELKSYPDGDYIENFYKDWWGDYERLERHHGYIQWLFPIRESGMNFHAQELQCHEINGIMDDPKAFERVLKSYEMMLDFYGMELDKKTGRITRAENWKSRFQHLNRSYHNYLRITRILKFLGEFGYENYKRPFVEFVLEEAMEHGTLINTLESCVRYWLETIKSEKDREELKDYVRKIESGYNSPDVEADDSELVSSRKVDKMIEKSNENQKEFSKKNGPEEDLDEASNAEWKRKEEEMKKNSQKEGKEKSESEALEPEKKNKADTGVTGEKLARSDKEQKDVDRLLKDEEERMKASNARRETAMEEEMETATERGNAGTGINPSEIDRKETPMEEGKDTTMERDCAGTRINHSEVDTSRQTGEDQSDSQRTLENSPSPV</sequence>
<comment type="similarity">
    <text evidence="1">Belongs to the opioid growth factor receptor family.</text>
</comment>
<dbReference type="AlphaFoldDB" id="A0A8W8NIS4"/>
<proteinExistence type="inferred from homology"/>
<evidence type="ECO:0000313" key="5">
    <source>
        <dbReference type="Proteomes" id="UP000005408"/>
    </source>
</evidence>
<dbReference type="Proteomes" id="UP000005408">
    <property type="component" value="Unassembled WGS sequence"/>
</dbReference>
<dbReference type="InterPro" id="IPR006757">
    <property type="entry name" value="OGF_rcpt"/>
</dbReference>
<feature type="region of interest" description="Disordered" evidence="2">
    <location>
        <begin position="272"/>
        <end position="467"/>
    </location>
</feature>
<feature type="compositionally biased region" description="Basic and acidic residues" evidence="2">
    <location>
        <begin position="318"/>
        <end position="351"/>
    </location>
</feature>
<dbReference type="GO" id="GO:0140625">
    <property type="term" value="F:opioid growth factor receptor activity"/>
    <property type="evidence" value="ECO:0007669"/>
    <property type="project" value="InterPro"/>
</dbReference>
<dbReference type="PANTHER" id="PTHR14015:SF2">
    <property type="entry name" value="OPIOID GROWTH FACTOR RECEPTOR (OGFR) CONSERVED DOMAIN-CONTAINING PROTEIN"/>
    <property type="match status" value="1"/>
</dbReference>
<reference evidence="4" key="1">
    <citation type="submission" date="2022-08" db="UniProtKB">
        <authorList>
            <consortium name="EnsemblMetazoa"/>
        </authorList>
    </citation>
    <scope>IDENTIFICATION</scope>
    <source>
        <strain evidence="4">05x7-T-G4-1.051#20</strain>
    </source>
</reference>
<dbReference type="OMA" id="NINEDEC"/>
<dbReference type="EnsemblMetazoa" id="G6392.2">
    <property type="protein sequence ID" value="G6392.2:cds"/>
    <property type="gene ID" value="G6392"/>
</dbReference>
<feature type="domain" description="Opioid growth factor receptor (OGFr) conserved" evidence="3">
    <location>
        <begin position="80"/>
        <end position="264"/>
    </location>
</feature>
<evidence type="ECO:0000256" key="1">
    <source>
        <dbReference type="ARBA" id="ARBA00010365"/>
    </source>
</evidence>
<protein>
    <recommendedName>
        <fullName evidence="3">Opioid growth factor receptor (OGFr) conserved domain-containing protein</fullName>
    </recommendedName>
</protein>
<dbReference type="EnsemblMetazoa" id="G6392.15">
    <property type="protein sequence ID" value="G6392.15:cds"/>
    <property type="gene ID" value="G6392"/>
</dbReference>
<feature type="region of interest" description="Disordered" evidence="2">
    <location>
        <begin position="1"/>
        <end position="48"/>
    </location>
</feature>
<organism evidence="4 5">
    <name type="scientific">Magallana gigas</name>
    <name type="common">Pacific oyster</name>
    <name type="synonym">Crassostrea gigas</name>
    <dbReference type="NCBI Taxonomy" id="29159"/>
    <lineage>
        <taxon>Eukaryota</taxon>
        <taxon>Metazoa</taxon>
        <taxon>Spiralia</taxon>
        <taxon>Lophotrochozoa</taxon>
        <taxon>Mollusca</taxon>
        <taxon>Bivalvia</taxon>
        <taxon>Autobranchia</taxon>
        <taxon>Pteriomorphia</taxon>
        <taxon>Ostreida</taxon>
        <taxon>Ostreoidea</taxon>
        <taxon>Ostreidae</taxon>
        <taxon>Magallana</taxon>
    </lineage>
</organism>
<dbReference type="GO" id="GO:0016020">
    <property type="term" value="C:membrane"/>
    <property type="evidence" value="ECO:0007669"/>
    <property type="project" value="InterPro"/>
</dbReference>
<evidence type="ECO:0000256" key="2">
    <source>
        <dbReference type="SAM" id="MobiDB-lite"/>
    </source>
</evidence>
<feature type="compositionally biased region" description="Polar residues" evidence="2">
    <location>
        <begin position="456"/>
        <end position="467"/>
    </location>
</feature>
<accession>A0A8W8NIS4</accession>
<evidence type="ECO:0000259" key="3">
    <source>
        <dbReference type="Pfam" id="PF04664"/>
    </source>
</evidence>
<feature type="compositionally biased region" description="Basic and acidic residues" evidence="2">
    <location>
        <begin position="359"/>
        <end position="391"/>
    </location>
</feature>
<dbReference type="EnsemblMetazoa" id="G6392.14">
    <property type="protein sequence ID" value="G6392.14:cds"/>
    <property type="gene ID" value="G6392"/>
</dbReference>
<feature type="compositionally biased region" description="Polar residues" evidence="2">
    <location>
        <begin position="1"/>
        <end position="27"/>
    </location>
</feature>
<evidence type="ECO:0000313" key="4">
    <source>
        <dbReference type="EnsemblMetazoa" id="G6392.14:cds"/>
    </source>
</evidence>
<feature type="compositionally biased region" description="Basic and acidic residues" evidence="2">
    <location>
        <begin position="413"/>
        <end position="445"/>
    </location>
</feature>
<feature type="compositionally biased region" description="Basic and acidic residues" evidence="2">
    <location>
        <begin position="283"/>
        <end position="307"/>
    </location>
</feature>
<name>A0A8W8NIS4_MAGGI</name>
<dbReference type="PANTHER" id="PTHR14015">
    <property type="entry name" value="OPIOID GROWTH FACTOR RECEPTOR OGFR ZETA-TYPE OPIOID RECEPTOR"/>
    <property type="match status" value="1"/>
</dbReference>
<dbReference type="InterPro" id="IPR039574">
    <property type="entry name" value="OGFr"/>
</dbReference>
<feature type="compositionally biased region" description="Basic residues" evidence="2">
    <location>
        <begin position="35"/>
        <end position="45"/>
    </location>
</feature>
<keyword evidence="5" id="KW-1185">Reference proteome</keyword>
<dbReference type="OrthoDB" id="9030204at2759"/>
<dbReference type="Pfam" id="PF04664">
    <property type="entry name" value="OGFr_N"/>
    <property type="match status" value="1"/>
</dbReference>